<dbReference type="EMBL" id="JAMDNP010000043">
    <property type="protein sequence ID" value="MCY9762881.1"/>
    <property type="molecule type" value="Genomic_DNA"/>
</dbReference>
<dbReference type="GeneID" id="94491504"/>
<reference evidence="1 2" key="1">
    <citation type="submission" date="2022-05" db="EMBL/GenBank/DDBJ databases">
        <title>Genome Sequencing of Bee-Associated Microbes.</title>
        <authorList>
            <person name="Dunlap C."/>
        </authorList>
    </citation>
    <scope>NUCLEOTIDE SEQUENCE [LARGE SCALE GENOMIC DNA]</scope>
    <source>
        <strain evidence="1 2">NRRL B-04010</strain>
    </source>
</reference>
<evidence type="ECO:0000313" key="1">
    <source>
        <dbReference type="EMBL" id="MCY9762881.1"/>
    </source>
</evidence>
<evidence type="ECO:0000313" key="2">
    <source>
        <dbReference type="Proteomes" id="UP001527181"/>
    </source>
</evidence>
<dbReference type="RefSeq" id="WP_005550611.1">
    <property type="nucleotide sequence ID" value="NZ_JAMDLX010000067.1"/>
</dbReference>
<dbReference type="Proteomes" id="UP001527181">
    <property type="component" value="Unassembled WGS sequence"/>
</dbReference>
<name>A0ABT4H1N6_PAEAL</name>
<protein>
    <submittedName>
        <fullName evidence="1">Uncharacterized protein</fullName>
    </submittedName>
</protein>
<keyword evidence="2" id="KW-1185">Reference proteome</keyword>
<gene>
    <name evidence="1" type="ORF">M5X12_20305</name>
</gene>
<sequence>MGKSFLEPSIQTRVIQLNDEYENDNEIYRAFDQKFKELMKYIPNSEVDKYLELENLFYRKSEVIEFTYRAAINDILMIR</sequence>
<comment type="caution">
    <text evidence="1">The sequence shown here is derived from an EMBL/GenBank/DDBJ whole genome shotgun (WGS) entry which is preliminary data.</text>
</comment>
<accession>A0ABT4H1N6</accession>
<organism evidence="1 2">
    <name type="scientific">Paenibacillus alvei</name>
    <name type="common">Bacillus alvei</name>
    <dbReference type="NCBI Taxonomy" id="44250"/>
    <lineage>
        <taxon>Bacteria</taxon>
        <taxon>Bacillati</taxon>
        <taxon>Bacillota</taxon>
        <taxon>Bacilli</taxon>
        <taxon>Bacillales</taxon>
        <taxon>Paenibacillaceae</taxon>
        <taxon>Paenibacillus</taxon>
    </lineage>
</organism>
<proteinExistence type="predicted"/>